<dbReference type="Proteomes" id="UP000800200">
    <property type="component" value="Unassembled WGS sequence"/>
</dbReference>
<evidence type="ECO:0008006" key="3">
    <source>
        <dbReference type="Google" id="ProtNLM"/>
    </source>
</evidence>
<accession>A0A6A6DKH3</accession>
<dbReference type="OrthoDB" id="10042665at2759"/>
<evidence type="ECO:0000313" key="2">
    <source>
        <dbReference type="Proteomes" id="UP000800200"/>
    </source>
</evidence>
<evidence type="ECO:0000313" key="1">
    <source>
        <dbReference type="EMBL" id="KAF2180014.1"/>
    </source>
</evidence>
<dbReference type="PANTHER" id="PTHR46411">
    <property type="entry name" value="FAMILY ATPASE, PUTATIVE-RELATED"/>
    <property type="match status" value="1"/>
</dbReference>
<organism evidence="1 2">
    <name type="scientific">Zopfia rhizophila CBS 207.26</name>
    <dbReference type="NCBI Taxonomy" id="1314779"/>
    <lineage>
        <taxon>Eukaryota</taxon>
        <taxon>Fungi</taxon>
        <taxon>Dikarya</taxon>
        <taxon>Ascomycota</taxon>
        <taxon>Pezizomycotina</taxon>
        <taxon>Dothideomycetes</taxon>
        <taxon>Dothideomycetes incertae sedis</taxon>
        <taxon>Zopfiaceae</taxon>
        <taxon>Zopfia</taxon>
    </lineage>
</organism>
<gene>
    <name evidence="1" type="ORF">K469DRAFT_730299</name>
</gene>
<reference evidence="1" key="1">
    <citation type="journal article" date="2020" name="Stud. Mycol.">
        <title>101 Dothideomycetes genomes: a test case for predicting lifestyles and emergence of pathogens.</title>
        <authorList>
            <person name="Haridas S."/>
            <person name="Albert R."/>
            <person name="Binder M."/>
            <person name="Bloem J."/>
            <person name="Labutti K."/>
            <person name="Salamov A."/>
            <person name="Andreopoulos B."/>
            <person name="Baker S."/>
            <person name="Barry K."/>
            <person name="Bills G."/>
            <person name="Bluhm B."/>
            <person name="Cannon C."/>
            <person name="Castanera R."/>
            <person name="Culley D."/>
            <person name="Daum C."/>
            <person name="Ezra D."/>
            <person name="Gonzalez J."/>
            <person name="Henrissat B."/>
            <person name="Kuo A."/>
            <person name="Liang C."/>
            <person name="Lipzen A."/>
            <person name="Lutzoni F."/>
            <person name="Magnuson J."/>
            <person name="Mondo S."/>
            <person name="Nolan M."/>
            <person name="Ohm R."/>
            <person name="Pangilinan J."/>
            <person name="Park H.-J."/>
            <person name="Ramirez L."/>
            <person name="Alfaro M."/>
            <person name="Sun H."/>
            <person name="Tritt A."/>
            <person name="Yoshinaga Y."/>
            <person name="Zwiers L.-H."/>
            <person name="Turgeon B."/>
            <person name="Goodwin S."/>
            <person name="Spatafora J."/>
            <person name="Crous P."/>
            <person name="Grigoriev I."/>
        </authorList>
    </citation>
    <scope>NUCLEOTIDE SEQUENCE</scope>
    <source>
        <strain evidence="1">CBS 207.26</strain>
    </source>
</reference>
<proteinExistence type="predicted"/>
<dbReference type="AlphaFoldDB" id="A0A6A6DKH3"/>
<name>A0A6A6DKH3_9PEZI</name>
<dbReference type="PANTHER" id="PTHR46411:SF2">
    <property type="entry name" value="AAA+ ATPASE DOMAIN-CONTAINING PROTEIN"/>
    <property type="match status" value="1"/>
</dbReference>
<dbReference type="EMBL" id="ML994660">
    <property type="protein sequence ID" value="KAF2180014.1"/>
    <property type="molecule type" value="Genomic_DNA"/>
</dbReference>
<dbReference type="InterPro" id="IPR027417">
    <property type="entry name" value="P-loop_NTPase"/>
</dbReference>
<protein>
    <recommendedName>
        <fullName evidence="3">ATPase AAA-type core domain-containing protein</fullName>
    </recommendedName>
</protein>
<dbReference type="SUPFAM" id="SSF52540">
    <property type="entry name" value="P-loop containing nucleoside triphosphate hydrolases"/>
    <property type="match status" value="1"/>
</dbReference>
<sequence length="228" mass="26207">MLEKRWVNLKVDSITPVKWNVDAFKSIAMDDDDKHLGKALVSTKLDKDKRTDVIDGKGNEPIILLHDGPGTGKTITADGVTYLETVFHLGKIWDCVVLLDGADVFLEQRSLQNLQRNTLVLVFLWVLEYHRAPANLVQLVNRLETLNEEIYFDDIRARIHELASYPMNGRQIRNSISTAKQLTMYKKKKMRSKDLVYVIRVAETFKNHLLAVKDNVADDDWAREECAR</sequence>
<keyword evidence="2" id="KW-1185">Reference proteome</keyword>